<keyword evidence="3 5" id="KW-1133">Transmembrane helix</keyword>
<dbReference type="AlphaFoldDB" id="A0A917S6P5"/>
<feature type="transmembrane region" description="Helical" evidence="5">
    <location>
        <begin position="400"/>
        <end position="421"/>
    </location>
</feature>
<reference evidence="7" key="1">
    <citation type="journal article" date="2014" name="Int. J. Syst. Evol. Microbiol.">
        <title>Complete genome sequence of Corynebacterium casei LMG S-19264T (=DSM 44701T), isolated from a smear-ripened cheese.</title>
        <authorList>
            <consortium name="US DOE Joint Genome Institute (JGI-PGF)"/>
            <person name="Walter F."/>
            <person name="Albersmeier A."/>
            <person name="Kalinowski J."/>
            <person name="Ruckert C."/>
        </authorList>
    </citation>
    <scope>NUCLEOTIDE SEQUENCE</scope>
    <source>
        <strain evidence="7">CGMCC 4.7306</strain>
    </source>
</reference>
<dbReference type="GO" id="GO:0022857">
    <property type="term" value="F:transmembrane transporter activity"/>
    <property type="evidence" value="ECO:0007669"/>
    <property type="project" value="InterPro"/>
</dbReference>
<reference evidence="7" key="2">
    <citation type="submission" date="2020-09" db="EMBL/GenBank/DDBJ databases">
        <authorList>
            <person name="Sun Q."/>
            <person name="Zhou Y."/>
        </authorList>
    </citation>
    <scope>NUCLEOTIDE SEQUENCE</scope>
    <source>
        <strain evidence="7">CGMCC 4.7306</strain>
    </source>
</reference>
<feature type="transmembrane region" description="Helical" evidence="5">
    <location>
        <begin position="336"/>
        <end position="353"/>
    </location>
</feature>
<sequence length="425" mass="44329">MSDARISTASVPAATTDRVGGRWIALFAMTWFGVWIAQLTPIQLLLPAQVTDVLHLDPDAWVRNVVAFGVVSGIAGACAAIAYPLTGALSDRTTSRWGRRRPWIVAGALIFAVALVLLGRQQAIGGVAVFWPLALVGFCVLTASLTAVISDQVPVGQRATVSGWMAAPQPVGVLLGVAVVVALGLSRSTGYLAVAVVLLVAAVGFVVRMPDEVLAAAARPPVTVRSFVQGFWISPRRYPDFGWTLGSRVLVNTANALTTTLLLYFLEFGLGMRSGPAQTMLVVVIAIYSVCSAIASLVVGRLSDRAGRRKRYVIITAVLQSAAGLILIIAPGRPTVIIAAILCGVGFGAFLAVDQALATQVLPDAAHRGKDLGIMNIAYAIPQAFAPLAGAGLVVLAGGFWLLFGFVVVFAACGALALLPVRKVA</sequence>
<keyword evidence="2 5" id="KW-0812">Transmembrane</keyword>
<feature type="domain" description="Major facilitator superfamily (MFS) profile" evidence="6">
    <location>
        <begin position="197"/>
        <end position="425"/>
    </location>
</feature>
<comment type="subcellular location">
    <subcellularLocation>
        <location evidence="1">Cell membrane</location>
        <topology evidence="1">Multi-pass membrane protein</topology>
    </subcellularLocation>
</comment>
<dbReference type="InterPro" id="IPR011701">
    <property type="entry name" value="MFS"/>
</dbReference>
<dbReference type="PANTHER" id="PTHR23528:SF1">
    <property type="entry name" value="MAJOR FACILITATOR SUPERFAMILY (MFS) PROFILE DOMAIN-CONTAINING PROTEIN"/>
    <property type="match status" value="1"/>
</dbReference>
<dbReference type="Pfam" id="PF07690">
    <property type="entry name" value="MFS_1"/>
    <property type="match status" value="2"/>
</dbReference>
<dbReference type="PROSITE" id="PS50850">
    <property type="entry name" value="MFS"/>
    <property type="match status" value="1"/>
</dbReference>
<feature type="transmembrane region" description="Helical" evidence="5">
    <location>
        <begin position="191"/>
        <end position="209"/>
    </location>
</feature>
<keyword evidence="4 5" id="KW-0472">Membrane</keyword>
<keyword evidence="8" id="KW-1185">Reference proteome</keyword>
<feature type="transmembrane region" description="Helical" evidence="5">
    <location>
        <begin position="312"/>
        <end position="330"/>
    </location>
</feature>
<feature type="transmembrane region" description="Helical" evidence="5">
    <location>
        <begin position="23"/>
        <end position="45"/>
    </location>
</feature>
<dbReference type="PROSITE" id="PS00216">
    <property type="entry name" value="SUGAR_TRANSPORT_1"/>
    <property type="match status" value="1"/>
</dbReference>
<dbReference type="PANTHER" id="PTHR23528">
    <property type="match status" value="1"/>
</dbReference>
<evidence type="ECO:0000256" key="2">
    <source>
        <dbReference type="ARBA" id="ARBA00022692"/>
    </source>
</evidence>
<dbReference type="Gene3D" id="1.20.1250.20">
    <property type="entry name" value="MFS general substrate transporter like domains"/>
    <property type="match status" value="2"/>
</dbReference>
<dbReference type="Proteomes" id="UP000613840">
    <property type="component" value="Unassembled WGS sequence"/>
</dbReference>
<feature type="transmembrane region" description="Helical" evidence="5">
    <location>
        <begin position="278"/>
        <end position="300"/>
    </location>
</feature>
<organism evidence="7 8">
    <name type="scientific">Microlunatus endophyticus</name>
    <dbReference type="NCBI Taxonomy" id="1716077"/>
    <lineage>
        <taxon>Bacteria</taxon>
        <taxon>Bacillati</taxon>
        <taxon>Actinomycetota</taxon>
        <taxon>Actinomycetes</taxon>
        <taxon>Propionibacteriales</taxon>
        <taxon>Propionibacteriaceae</taxon>
        <taxon>Microlunatus</taxon>
    </lineage>
</organism>
<feature type="transmembrane region" description="Helical" evidence="5">
    <location>
        <begin position="129"/>
        <end position="149"/>
    </location>
</feature>
<feature type="transmembrane region" description="Helical" evidence="5">
    <location>
        <begin position="374"/>
        <end position="394"/>
    </location>
</feature>
<dbReference type="EMBL" id="BMMZ01000004">
    <property type="protein sequence ID" value="GGL61978.1"/>
    <property type="molecule type" value="Genomic_DNA"/>
</dbReference>
<evidence type="ECO:0000313" key="7">
    <source>
        <dbReference type="EMBL" id="GGL61978.1"/>
    </source>
</evidence>
<feature type="transmembrane region" description="Helical" evidence="5">
    <location>
        <begin position="161"/>
        <end position="185"/>
    </location>
</feature>
<dbReference type="RefSeq" id="WP_188895161.1">
    <property type="nucleotide sequence ID" value="NZ_BMMZ01000004.1"/>
</dbReference>
<name>A0A917S6P5_9ACTN</name>
<evidence type="ECO:0000313" key="8">
    <source>
        <dbReference type="Proteomes" id="UP000613840"/>
    </source>
</evidence>
<feature type="transmembrane region" description="Helical" evidence="5">
    <location>
        <begin position="65"/>
        <end position="83"/>
    </location>
</feature>
<feature type="transmembrane region" description="Helical" evidence="5">
    <location>
        <begin position="245"/>
        <end position="266"/>
    </location>
</feature>
<proteinExistence type="predicted"/>
<accession>A0A917S6P5</accession>
<evidence type="ECO:0000256" key="3">
    <source>
        <dbReference type="ARBA" id="ARBA00022989"/>
    </source>
</evidence>
<comment type="caution">
    <text evidence="7">The sequence shown here is derived from an EMBL/GenBank/DDBJ whole genome shotgun (WGS) entry which is preliminary data.</text>
</comment>
<dbReference type="InterPro" id="IPR036259">
    <property type="entry name" value="MFS_trans_sf"/>
</dbReference>
<feature type="transmembrane region" description="Helical" evidence="5">
    <location>
        <begin position="103"/>
        <end position="123"/>
    </location>
</feature>
<gene>
    <name evidence="7" type="ORF">GCM10011575_20630</name>
</gene>
<evidence type="ECO:0000256" key="4">
    <source>
        <dbReference type="ARBA" id="ARBA00023136"/>
    </source>
</evidence>
<evidence type="ECO:0000256" key="1">
    <source>
        <dbReference type="ARBA" id="ARBA00004651"/>
    </source>
</evidence>
<dbReference type="SUPFAM" id="SSF103473">
    <property type="entry name" value="MFS general substrate transporter"/>
    <property type="match status" value="1"/>
</dbReference>
<dbReference type="GO" id="GO:0005886">
    <property type="term" value="C:plasma membrane"/>
    <property type="evidence" value="ECO:0007669"/>
    <property type="project" value="UniProtKB-SubCell"/>
</dbReference>
<evidence type="ECO:0000259" key="6">
    <source>
        <dbReference type="PROSITE" id="PS50850"/>
    </source>
</evidence>
<dbReference type="InterPro" id="IPR020846">
    <property type="entry name" value="MFS_dom"/>
</dbReference>
<evidence type="ECO:0000256" key="5">
    <source>
        <dbReference type="SAM" id="Phobius"/>
    </source>
</evidence>
<dbReference type="InterPro" id="IPR005829">
    <property type="entry name" value="Sugar_transporter_CS"/>
</dbReference>
<protein>
    <submittedName>
        <fullName evidence="7">MFS transporter</fullName>
    </submittedName>
</protein>